<gene>
    <name evidence="1" type="ORF">PG996_006743</name>
</gene>
<dbReference type="Proteomes" id="UP001446871">
    <property type="component" value="Unassembled WGS sequence"/>
</dbReference>
<protein>
    <submittedName>
        <fullName evidence="1">Uncharacterized protein</fullName>
    </submittedName>
</protein>
<proteinExistence type="predicted"/>
<dbReference type="EMBL" id="JAQQWM010000004">
    <property type="protein sequence ID" value="KAK8067631.1"/>
    <property type="molecule type" value="Genomic_DNA"/>
</dbReference>
<comment type="caution">
    <text evidence="1">The sequence shown here is derived from an EMBL/GenBank/DDBJ whole genome shotgun (WGS) entry which is preliminary data.</text>
</comment>
<evidence type="ECO:0000313" key="1">
    <source>
        <dbReference type="EMBL" id="KAK8067631.1"/>
    </source>
</evidence>
<keyword evidence="2" id="KW-1185">Reference proteome</keyword>
<organism evidence="1 2">
    <name type="scientific">Apiospora saccharicola</name>
    <dbReference type="NCBI Taxonomy" id="335842"/>
    <lineage>
        <taxon>Eukaryota</taxon>
        <taxon>Fungi</taxon>
        <taxon>Dikarya</taxon>
        <taxon>Ascomycota</taxon>
        <taxon>Pezizomycotina</taxon>
        <taxon>Sordariomycetes</taxon>
        <taxon>Xylariomycetidae</taxon>
        <taxon>Amphisphaeriales</taxon>
        <taxon>Apiosporaceae</taxon>
        <taxon>Apiospora</taxon>
    </lineage>
</organism>
<reference evidence="1 2" key="1">
    <citation type="submission" date="2023-01" db="EMBL/GenBank/DDBJ databases">
        <title>Analysis of 21 Apiospora genomes using comparative genomics revels a genus with tremendous synthesis potential of carbohydrate active enzymes and secondary metabolites.</title>
        <authorList>
            <person name="Sorensen T."/>
        </authorList>
    </citation>
    <scope>NUCLEOTIDE SEQUENCE [LARGE SCALE GENOMIC DNA]</scope>
    <source>
        <strain evidence="1 2">CBS 83171</strain>
    </source>
</reference>
<evidence type="ECO:0000313" key="2">
    <source>
        <dbReference type="Proteomes" id="UP001446871"/>
    </source>
</evidence>
<accession>A0ABR1V8V5</accession>
<sequence length="110" mass="12742">MSKGIIYLHGNFSTSPISLVCRGPDDRVDDIWVPALDAWLYKNPHLCYYVATRSPNMYLLARVLQVCHIPSSYPGGPPPKQSALNYFFRWLRMFLSGRLIVRFPNTEFYL</sequence>
<name>A0ABR1V8V5_9PEZI</name>